<dbReference type="EnsemblPlants" id="OGLUM01G34320.1">
    <property type="protein sequence ID" value="OGLUM01G34320.1"/>
    <property type="gene ID" value="OGLUM01G34320"/>
</dbReference>
<reference evidence="2" key="3">
    <citation type="submission" date="2018-05" db="EMBL/GenBank/DDBJ databases">
        <title>OgluRS3 (Oryza glumaepatula Reference Sequence Version 3).</title>
        <authorList>
            <person name="Zhang J."/>
            <person name="Kudrna D."/>
            <person name="Lee S."/>
            <person name="Talag J."/>
            <person name="Welchert J."/>
            <person name="Wing R.A."/>
        </authorList>
    </citation>
    <scope>NUCLEOTIDE SEQUENCE [LARGE SCALE GENOMIC DNA]</scope>
</reference>
<keyword evidence="3" id="KW-1185">Reference proteome</keyword>
<sequence>MGTTPAPDQEAAAATELLLSALERREIPAPAPASDRSISPAQCNAAATAPPLGSPHHAELLIPLPLSCLGVRGWTVEQE</sequence>
<organism evidence="2">
    <name type="scientific">Oryza glumipatula</name>
    <dbReference type="NCBI Taxonomy" id="40148"/>
    <lineage>
        <taxon>Eukaryota</taxon>
        <taxon>Viridiplantae</taxon>
        <taxon>Streptophyta</taxon>
        <taxon>Embryophyta</taxon>
        <taxon>Tracheophyta</taxon>
        <taxon>Spermatophyta</taxon>
        <taxon>Magnoliopsida</taxon>
        <taxon>Liliopsida</taxon>
        <taxon>Poales</taxon>
        <taxon>Poaceae</taxon>
        <taxon>BOP clade</taxon>
        <taxon>Oryzoideae</taxon>
        <taxon>Oryzeae</taxon>
        <taxon>Oryzinae</taxon>
        <taxon>Oryza</taxon>
    </lineage>
</organism>
<reference evidence="2" key="1">
    <citation type="submission" date="2013-08" db="EMBL/GenBank/DDBJ databases">
        <title>Oryza genome evolution.</title>
        <authorList>
            <person name="Wing R.A."/>
            <person name="Panaud O."/>
            <person name="Oliveira A.C."/>
        </authorList>
    </citation>
    <scope>NUCLEOTIDE SEQUENCE</scope>
</reference>
<dbReference type="Gramene" id="OGLUM01G34320.1">
    <property type="protein sequence ID" value="OGLUM01G34320.1"/>
    <property type="gene ID" value="OGLUM01G34320"/>
</dbReference>
<evidence type="ECO:0000313" key="2">
    <source>
        <dbReference type="EnsemblPlants" id="OGLUM01G34320.1"/>
    </source>
</evidence>
<dbReference type="AlphaFoldDB" id="A0A0D9YEP8"/>
<evidence type="ECO:0000313" key="3">
    <source>
        <dbReference type="Proteomes" id="UP000026961"/>
    </source>
</evidence>
<dbReference type="Proteomes" id="UP000026961">
    <property type="component" value="Chromosome 1"/>
</dbReference>
<proteinExistence type="predicted"/>
<evidence type="ECO:0000256" key="1">
    <source>
        <dbReference type="SAM" id="MobiDB-lite"/>
    </source>
</evidence>
<protein>
    <submittedName>
        <fullName evidence="2">Uncharacterized protein</fullName>
    </submittedName>
</protein>
<accession>A0A0D9YEP8</accession>
<name>A0A0D9YEP8_9ORYZ</name>
<reference evidence="2" key="2">
    <citation type="submission" date="2015-04" db="UniProtKB">
        <authorList>
            <consortium name="EnsemblPlants"/>
        </authorList>
    </citation>
    <scope>IDENTIFICATION</scope>
</reference>
<feature type="region of interest" description="Disordered" evidence="1">
    <location>
        <begin position="23"/>
        <end position="56"/>
    </location>
</feature>
<dbReference type="HOGENOM" id="CLU_2609903_0_0_1"/>